<dbReference type="Pfam" id="PF00850">
    <property type="entry name" value="Hist_deacetyl"/>
    <property type="match status" value="1"/>
</dbReference>
<feature type="region of interest" description="Disordered" evidence="2">
    <location>
        <begin position="1"/>
        <end position="21"/>
    </location>
</feature>
<organism evidence="4 5">
    <name type="scientific">Conexibacter stalactiti</name>
    <dbReference type="NCBI Taxonomy" id="1940611"/>
    <lineage>
        <taxon>Bacteria</taxon>
        <taxon>Bacillati</taxon>
        <taxon>Actinomycetota</taxon>
        <taxon>Thermoleophilia</taxon>
        <taxon>Solirubrobacterales</taxon>
        <taxon>Conexibacteraceae</taxon>
        <taxon>Conexibacter</taxon>
    </lineage>
</organism>
<protein>
    <submittedName>
        <fullName evidence="4">Histone deacetylase</fullName>
    </submittedName>
</protein>
<dbReference type="InterPro" id="IPR023696">
    <property type="entry name" value="Ureohydrolase_dom_sf"/>
</dbReference>
<name>A0ABU4HLF9_9ACTN</name>
<gene>
    <name evidence="4" type="ORF">R7226_07320</name>
</gene>
<dbReference type="EMBL" id="JAWSTH010000013">
    <property type="protein sequence ID" value="MDW5594138.1"/>
    <property type="molecule type" value="Genomic_DNA"/>
</dbReference>
<dbReference type="CDD" id="cd09992">
    <property type="entry name" value="HDAC_classII"/>
    <property type="match status" value="1"/>
</dbReference>
<dbReference type="Proteomes" id="UP001284601">
    <property type="component" value="Unassembled WGS sequence"/>
</dbReference>
<proteinExistence type="inferred from homology"/>
<dbReference type="InterPro" id="IPR037138">
    <property type="entry name" value="His_deacetylse_dom_sf"/>
</dbReference>
<dbReference type="RefSeq" id="WP_318596396.1">
    <property type="nucleotide sequence ID" value="NZ_JAWSTH010000013.1"/>
</dbReference>
<dbReference type="PRINTS" id="PR01270">
    <property type="entry name" value="HDASUPER"/>
</dbReference>
<evidence type="ECO:0000313" key="5">
    <source>
        <dbReference type="Proteomes" id="UP001284601"/>
    </source>
</evidence>
<dbReference type="SUPFAM" id="SSF52768">
    <property type="entry name" value="Arginase/deacetylase"/>
    <property type="match status" value="1"/>
</dbReference>
<feature type="domain" description="Histone deacetylase" evidence="3">
    <location>
        <begin position="20"/>
        <end position="307"/>
    </location>
</feature>
<reference evidence="5" key="1">
    <citation type="submission" date="2023-07" db="EMBL/GenBank/DDBJ databases">
        <title>Conexibacter stalactiti sp. nov., isolated from stalactites in a lava cave and emended description of the genus Conexibacter.</title>
        <authorList>
            <person name="Lee S.D."/>
        </authorList>
    </citation>
    <scope>NUCLEOTIDE SEQUENCE [LARGE SCALE GENOMIC DNA]</scope>
    <source>
        <strain evidence="5">KCTC 39840</strain>
    </source>
</reference>
<evidence type="ECO:0000256" key="2">
    <source>
        <dbReference type="SAM" id="MobiDB-lite"/>
    </source>
</evidence>
<dbReference type="Gene3D" id="3.40.800.20">
    <property type="entry name" value="Histone deacetylase domain"/>
    <property type="match status" value="1"/>
</dbReference>
<dbReference type="InterPro" id="IPR000286">
    <property type="entry name" value="HDACs"/>
</dbReference>
<reference evidence="4 5" key="2">
    <citation type="submission" date="2023-10" db="EMBL/GenBank/DDBJ databases">
        <authorList>
            <person name="Han X.F."/>
        </authorList>
    </citation>
    <scope>NUCLEOTIDE SEQUENCE [LARGE SCALE GENOMIC DNA]</scope>
    <source>
        <strain evidence="4 5">KCTC 39840</strain>
    </source>
</reference>
<evidence type="ECO:0000313" key="4">
    <source>
        <dbReference type="EMBL" id="MDW5594138.1"/>
    </source>
</evidence>
<sequence>MAPAVYLSHPSSLLHDTGPHPERADRITAIEHELARHDWFGMERVEAPRVAEETLAAVHPVRYIRAIDELCASGGGAIDADTVVVEASYEAALRAAGGAVRLVDLLLSGEARTGFSALRPPGHHAEAARAMGFCLFDNVAVAAQHALDAHGLERVLVVDWDVHHGNGTNDIFHATDRVLFVSLHQAPLYPGTGPAGDVGSGAGTGYTVNVPLQAGGGDALYASLLEHAVAPLARTYAPQLILVSAGFDAHRDDPLAGMALSEAGFAAMTGTLRRLGAELGVPLGGVLEGGYALGALAASTAATLAALTAPEPPAADPGLAVAPASNALLERLSARWPALAAQTR</sequence>
<accession>A0ABU4HLF9</accession>
<dbReference type="PANTHER" id="PTHR10625">
    <property type="entry name" value="HISTONE DEACETYLASE HDAC1-RELATED"/>
    <property type="match status" value="1"/>
</dbReference>
<comment type="caution">
    <text evidence="4">The sequence shown here is derived from an EMBL/GenBank/DDBJ whole genome shotgun (WGS) entry which is preliminary data.</text>
</comment>
<comment type="similarity">
    <text evidence="1">Belongs to the histone deacetylase family.</text>
</comment>
<keyword evidence="5" id="KW-1185">Reference proteome</keyword>
<dbReference type="PANTHER" id="PTHR10625:SF10">
    <property type="entry name" value="HISTONE DEACETYLASE HDAC1"/>
    <property type="match status" value="1"/>
</dbReference>
<evidence type="ECO:0000259" key="3">
    <source>
        <dbReference type="Pfam" id="PF00850"/>
    </source>
</evidence>
<dbReference type="InterPro" id="IPR023801">
    <property type="entry name" value="His_deacetylse_dom"/>
</dbReference>
<evidence type="ECO:0000256" key="1">
    <source>
        <dbReference type="ARBA" id="ARBA00005947"/>
    </source>
</evidence>